<feature type="transmembrane region" description="Helical" evidence="7">
    <location>
        <begin position="335"/>
        <end position="357"/>
    </location>
</feature>
<dbReference type="Pfam" id="PF07690">
    <property type="entry name" value="MFS_1"/>
    <property type="match status" value="1"/>
</dbReference>
<comment type="subcellular location">
    <subcellularLocation>
        <location evidence="1">Membrane</location>
        <topology evidence="1">Multi-pass membrane protein</topology>
    </subcellularLocation>
</comment>
<feature type="transmembrane region" description="Helical" evidence="7">
    <location>
        <begin position="194"/>
        <end position="215"/>
    </location>
</feature>
<evidence type="ECO:0000256" key="4">
    <source>
        <dbReference type="ARBA" id="ARBA00022989"/>
    </source>
</evidence>
<gene>
    <name evidence="9" type="ORF">NA56DRAFT_681196</name>
</gene>
<dbReference type="InterPro" id="IPR020846">
    <property type="entry name" value="MFS_dom"/>
</dbReference>
<dbReference type="SUPFAM" id="SSF103473">
    <property type="entry name" value="MFS general substrate transporter"/>
    <property type="match status" value="2"/>
</dbReference>
<accession>A0A2J6PTF5</accession>
<feature type="transmembrane region" description="Helical" evidence="7">
    <location>
        <begin position="369"/>
        <end position="389"/>
    </location>
</feature>
<evidence type="ECO:0000256" key="3">
    <source>
        <dbReference type="ARBA" id="ARBA00022692"/>
    </source>
</evidence>
<name>A0A2J6PTF5_9HELO</name>
<dbReference type="Proteomes" id="UP000235672">
    <property type="component" value="Unassembled WGS sequence"/>
</dbReference>
<dbReference type="GO" id="GO:0022857">
    <property type="term" value="F:transmembrane transporter activity"/>
    <property type="evidence" value="ECO:0007669"/>
    <property type="project" value="InterPro"/>
</dbReference>
<keyword evidence="4 7" id="KW-1133">Transmembrane helix</keyword>
<evidence type="ECO:0000313" key="9">
    <source>
        <dbReference type="EMBL" id="PMD17318.1"/>
    </source>
</evidence>
<feature type="transmembrane region" description="Helical" evidence="7">
    <location>
        <begin position="264"/>
        <end position="284"/>
    </location>
</feature>
<comment type="similarity">
    <text evidence="2">Belongs to the major facilitator superfamily. TCR/Tet family.</text>
</comment>
<dbReference type="PANTHER" id="PTHR23501:SF193">
    <property type="entry name" value="MULTIDRUG TRANSPORTER, PUTATIVE (AFU_ORTHOLOGUE AFUA_8G00940)-RELATED"/>
    <property type="match status" value="1"/>
</dbReference>
<dbReference type="OrthoDB" id="10021397at2759"/>
<dbReference type="PROSITE" id="PS50850">
    <property type="entry name" value="MFS"/>
    <property type="match status" value="1"/>
</dbReference>
<feature type="compositionally biased region" description="Polar residues" evidence="6">
    <location>
        <begin position="39"/>
        <end position="48"/>
    </location>
</feature>
<evidence type="ECO:0000259" key="8">
    <source>
        <dbReference type="PROSITE" id="PS50850"/>
    </source>
</evidence>
<evidence type="ECO:0000256" key="2">
    <source>
        <dbReference type="ARBA" id="ARBA00007520"/>
    </source>
</evidence>
<feature type="transmembrane region" description="Helical" evidence="7">
    <location>
        <begin position="135"/>
        <end position="155"/>
    </location>
</feature>
<dbReference type="InterPro" id="IPR036259">
    <property type="entry name" value="MFS_trans_sf"/>
</dbReference>
<feature type="transmembrane region" description="Helical" evidence="7">
    <location>
        <begin position="68"/>
        <end position="94"/>
    </location>
</feature>
<keyword evidence="10" id="KW-1185">Reference proteome</keyword>
<evidence type="ECO:0000256" key="7">
    <source>
        <dbReference type="SAM" id="Phobius"/>
    </source>
</evidence>
<feature type="compositionally biased region" description="Basic and acidic residues" evidence="6">
    <location>
        <begin position="1"/>
        <end position="16"/>
    </location>
</feature>
<protein>
    <submittedName>
        <fullName evidence="9">MFS multidrug transporter</fullName>
    </submittedName>
</protein>
<feature type="transmembrane region" description="Helical" evidence="7">
    <location>
        <begin position="539"/>
        <end position="559"/>
    </location>
</feature>
<evidence type="ECO:0000313" key="10">
    <source>
        <dbReference type="Proteomes" id="UP000235672"/>
    </source>
</evidence>
<dbReference type="PANTHER" id="PTHR23501">
    <property type="entry name" value="MAJOR FACILITATOR SUPERFAMILY"/>
    <property type="match status" value="1"/>
</dbReference>
<dbReference type="FunFam" id="1.20.1720.10:FF:000012">
    <property type="entry name" value="MFS toxin efflux pump (AflT)"/>
    <property type="match status" value="1"/>
</dbReference>
<sequence length="572" mass="61045">MSTMDDEKLNHARDETSTPTSDVSGSPAVLPQIIDKETQPSSPESPDNAQAVPEPKAEEEEWVTGFKLAVIVAAVTMAAFLMLLDVSIVATAIPRITSDFHSLTDIGWYGSAYLLANCSLQPMTGKIYSRFDSKICFMVFLGLFELGSLLSGVATSSKMFIVGRAVAGMGGSGIVNGGLTIVAKCIPMEKRGMYIGILMGIAQLGIMLGPLVGGALTEYASWRWCFYINLPAGGLVAIFVFFIQIPNHSGKSGTKTTLSSHLKSLDLFGFILFAPAAIMFLLALEWGGNTYRWDSAMVIGLFCGAAGTIVLFFIWESRIGDDAMIPLSMITRRIIASSCLTMLFTAACMITTSYYMAIYFQADKGVSPMLSGVYLLPSILTQMLFGVAAGGLVGRVGYYLPFVIVGTIMTSIGTGLISTLVSTSSTGKWVGYQVIAGVGRGLTLQMTKPILAIQNNLAPQDIPVGMSVLMFCQNMGAALFLSFAQTIFSTTLTHELPVFAPGINVHAVIAAGASNFREVVPAALLRGVLLAYDRAINRVFYLTAASAATGFVVCWGMGWKSVKKAKTVKPEA</sequence>
<feature type="transmembrane region" description="Helical" evidence="7">
    <location>
        <begin position="296"/>
        <end position="315"/>
    </location>
</feature>
<feature type="domain" description="Major facilitator superfamily (MFS) profile" evidence="8">
    <location>
        <begin position="71"/>
        <end position="562"/>
    </location>
</feature>
<evidence type="ECO:0000256" key="5">
    <source>
        <dbReference type="ARBA" id="ARBA00023136"/>
    </source>
</evidence>
<dbReference type="InterPro" id="IPR011701">
    <property type="entry name" value="MFS"/>
</dbReference>
<organism evidence="9 10">
    <name type="scientific">Hyaloscypha hepaticicola</name>
    <dbReference type="NCBI Taxonomy" id="2082293"/>
    <lineage>
        <taxon>Eukaryota</taxon>
        <taxon>Fungi</taxon>
        <taxon>Dikarya</taxon>
        <taxon>Ascomycota</taxon>
        <taxon>Pezizomycotina</taxon>
        <taxon>Leotiomycetes</taxon>
        <taxon>Helotiales</taxon>
        <taxon>Hyaloscyphaceae</taxon>
        <taxon>Hyaloscypha</taxon>
    </lineage>
</organism>
<evidence type="ECO:0000256" key="6">
    <source>
        <dbReference type="SAM" id="MobiDB-lite"/>
    </source>
</evidence>
<dbReference type="EMBL" id="KZ613500">
    <property type="protein sequence ID" value="PMD17318.1"/>
    <property type="molecule type" value="Genomic_DNA"/>
</dbReference>
<evidence type="ECO:0000256" key="1">
    <source>
        <dbReference type="ARBA" id="ARBA00004141"/>
    </source>
</evidence>
<dbReference type="Gene3D" id="1.20.1250.20">
    <property type="entry name" value="MFS general substrate transporter like domains"/>
    <property type="match status" value="2"/>
</dbReference>
<keyword evidence="5 7" id="KW-0472">Membrane</keyword>
<keyword evidence="3 7" id="KW-0812">Transmembrane</keyword>
<dbReference type="GO" id="GO:0005886">
    <property type="term" value="C:plasma membrane"/>
    <property type="evidence" value="ECO:0007669"/>
    <property type="project" value="TreeGrafter"/>
</dbReference>
<feature type="transmembrane region" description="Helical" evidence="7">
    <location>
        <begin position="221"/>
        <end position="243"/>
    </location>
</feature>
<feature type="transmembrane region" description="Helical" evidence="7">
    <location>
        <begin position="396"/>
        <end position="417"/>
    </location>
</feature>
<reference evidence="9 10" key="1">
    <citation type="submission" date="2016-05" db="EMBL/GenBank/DDBJ databases">
        <title>A degradative enzymes factory behind the ericoid mycorrhizal symbiosis.</title>
        <authorList>
            <consortium name="DOE Joint Genome Institute"/>
            <person name="Martino E."/>
            <person name="Morin E."/>
            <person name="Grelet G."/>
            <person name="Kuo A."/>
            <person name="Kohler A."/>
            <person name="Daghino S."/>
            <person name="Barry K."/>
            <person name="Choi C."/>
            <person name="Cichocki N."/>
            <person name="Clum A."/>
            <person name="Copeland A."/>
            <person name="Hainaut M."/>
            <person name="Haridas S."/>
            <person name="Labutti K."/>
            <person name="Lindquist E."/>
            <person name="Lipzen A."/>
            <person name="Khouja H.-R."/>
            <person name="Murat C."/>
            <person name="Ohm R."/>
            <person name="Olson A."/>
            <person name="Spatafora J."/>
            <person name="Veneault-Fourrey C."/>
            <person name="Henrissat B."/>
            <person name="Grigoriev I."/>
            <person name="Martin F."/>
            <person name="Perotto S."/>
        </authorList>
    </citation>
    <scope>NUCLEOTIDE SEQUENCE [LARGE SCALE GENOMIC DNA]</scope>
    <source>
        <strain evidence="9 10">UAMH 7357</strain>
    </source>
</reference>
<feature type="transmembrane region" description="Helical" evidence="7">
    <location>
        <begin position="161"/>
        <end position="182"/>
    </location>
</feature>
<proteinExistence type="inferred from homology"/>
<dbReference type="FunFam" id="1.20.1250.20:FF:000196">
    <property type="entry name" value="MFS toxin efflux pump (AflT)"/>
    <property type="match status" value="1"/>
</dbReference>
<feature type="transmembrane region" description="Helical" evidence="7">
    <location>
        <begin position="468"/>
        <end position="488"/>
    </location>
</feature>
<feature type="region of interest" description="Disordered" evidence="6">
    <location>
        <begin position="1"/>
        <end position="56"/>
    </location>
</feature>
<dbReference type="CDD" id="cd17502">
    <property type="entry name" value="MFS_Azr1_MDR_like"/>
    <property type="match status" value="1"/>
</dbReference>
<dbReference type="AlphaFoldDB" id="A0A2J6PTF5"/>